<sequence>MKRSIVERRSHLVRFRLMPGQRYDSAEVPPLIDGIALDGLIPDKAFDNNALVTELYERSARVVISQHPARVQKLKIDAAINSL</sequence>
<comment type="caution">
    <text evidence="1">The sequence shown here is derived from an EMBL/GenBank/DDBJ whole genome shotgun (WGS) entry which is preliminary data.</text>
</comment>
<name>A0A2S7J4K0_9HYPH</name>
<proteinExistence type="predicted"/>
<evidence type="ECO:0000313" key="1">
    <source>
        <dbReference type="EMBL" id="PQA75155.1"/>
    </source>
</evidence>
<accession>A0A2S7J4K0</accession>
<dbReference type="Proteomes" id="UP000238493">
    <property type="component" value="Unassembled WGS sequence"/>
</dbReference>
<organism evidence="1 2">
    <name type="scientific">Brucella oryzae</name>
    <dbReference type="NCBI Taxonomy" id="335286"/>
    <lineage>
        <taxon>Bacteria</taxon>
        <taxon>Pseudomonadati</taxon>
        <taxon>Pseudomonadota</taxon>
        <taxon>Alphaproteobacteria</taxon>
        <taxon>Hyphomicrobiales</taxon>
        <taxon>Brucellaceae</taxon>
        <taxon>Brucella/Ochrobactrum group</taxon>
        <taxon>Brucella</taxon>
    </lineage>
</organism>
<dbReference type="EMBL" id="PTRC01000006">
    <property type="protein sequence ID" value="PQA75155.1"/>
    <property type="molecule type" value="Genomic_DNA"/>
</dbReference>
<evidence type="ECO:0000313" key="2">
    <source>
        <dbReference type="Proteomes" id="UP000238493"/>
    </source>
</evidence>
<dbReference type="AlphaFoldDB" id="A0A2S7J4K0"/>
<protein>
    <recommendedName>
        <fullName evidence="3">Transposase</fullName>
    </recommendedName>
</protein>
<gene>
    <name evidence="1" type="ORF">C3731_02760</name>
</gene>
<evidence type="ECO:0008006" key="3">
    <source>
        <dbReference type="Google" id="ProtNLM"/>
    </source>
</evidence>
<keyword evidence="2" id="KW-1185">Reference proteome</keyword>
<reference evidence="1 2" key="1">
    <citation type="submission" date="2018-02" db="EMBL/GenBank/DDBJ databases">
        <title>Draft genome sequence of Ochrobactrum oryzae found in Brazil.</title>
        <authorList>
            <person name="Cerdeira L."/>
            <person name="Andrade F."/>
            <person name="Zacariotto T."/>
            <person name="Barbosa B."/>
            <person name="Santos S."/>
            <person name="Cassetari V."/>
            <person name="Lincopan N."/>
        </authorList>
    </citation>
    <scope>NUCLEOTIDE SEQUENCE [LARGE SCALE GENOMIC DNA]</scope>
    <source>
        <strain evidence="1 2">OA447</strain>
    </source>
</reference>